<keyword evidence="2" id="KW-1185">Reference proteome</keyword>
<dbReference type="AlphaFoldDB" id="A0A367LNY1"/>
<reference evidence="1 2" key="1">
    <citation type="journal article" date="2015" name="BMC Genomics">
        <title>Insights from the genome of Ophiocordyceps polyrhachis-furcata to pathogenicity and host specificity in insect fungi.</title>
        <authorList>
            <person name="Wichadakul D."/>
            <person name="Kobmoo N."/>
            <person name="Ingsriswang S."/>
            <person name="Tangphatsornruang S."/>
            <person name="Chantasingh D."/>
            <person name="Luangsa-ard J.J."/>
            <person name="Eurwilaichitr L."/>
        </authorList>
    </citation>
    <scope>NUCLEOTIDE SEQUENCE [LARGE SCALE GENOMIC DNA]</scope>
    <source>
        <strain evidence="1 2">BCC 54312</strain>
    </source>
</reference>
<evidence type="ECO:0000313" key="2">
    <source>
        <dbReference type="Proteomes" id="UP000253664"/>
    </source>
</evidence>
<dbReference type="EMBL" id="LKCN02000001">
    <property type="protein sequence ID" value="RCI15952.1"/>
    <property type="molecule type" value="Genomic_DNA"/>
</dbReference>
<protein>
    <submittedName>
        <fullName evidence="1">Uncharacterized protein</fullName>
    </submittedName>
</protein>
<feature type="non-terminal residue" evidence="1">
    <location>
        <position position="1"/>
    </location>
</feature>
<accession>A0A367LNY1</accession>
<gene>
    <name evidence="1" type="ORF">L249_1951</name>
</gene>
<feature type="non-terminal residue" evidence="1">
    <location>
        <position position="68"/>
    </location>
</feature>
<evidence type="ECO:0000313" key="1">
    <source>
        <dbReference type="EMBL" id="RCI15952.1"/>
    </source>
</evidence>
<sequence length="68" mass="7876">RDIPYDDYARAALPLNLLPAIRNSLIPAAKQYSIPKYFLKSCNLYLARRLFTLRSARDLISAPRYPYS</sequence>
<dbReference type="Proteomes" id="UP000253664">
    <property type="component" value="Unassembled WGS sequence"/>
</dbReference>
<organism evidence="1 2">
    <name type="scientific">Ophiocordyceps polyrhachis-furcata BCC 54312</name>
    <dbReference type="NCBI Taxonomy" id="1330021"/>
    <lineage>
        <taxon>Eukaryota</taxon>
        <taxon>Fungi</taxon>
        <taxon>Dikarya</taxon>
        <taxon>Ascomycota</taxon>
        <taxon>Pezizomycotina</taxon>
        <taxon>Sordariomycetes</taxon>
        <taxon>Hypocreomycetidae</taxon>
        <taxon>Hypocreales</taxon>
        <taxon>Ophiocordycipitaceae</taxon>
        <taxon>Ophiocordyceps</taxon>
    </lineage>
</organism>
<name>A0A367LNY1_9HYPO</name>
<proteinExistence type="predicted"/>
<comment type="caution">
    <text evidence="1">The sequence shown here is derived from an EMBL/GenBank/DDBJ whole genome shotgun (WGS) entry which is preliminary data.</text>
</comment>